<gene>
    <name evidence="1" type="ORF">E2C01_022075</name>
</gene>
<dbReference type="EMBL" id="VSRR010001980">
    <property type="protein sequence ID" value="MPC28862.1"/>
    <property type="molecule type" value="Genomic_DNA"/>
</dbReference>
<accession>A0A5B7E491</accession>
<reference evidence="1 2" key="1">
    <citation type="submission" date="2019-05" db="EMBL/GenBank/DDBJ databases">
        <title>Another draft genome of Portunus trituberculatus and its Hox gene families provides insights of decapod evolution.</title>
        <authorList>
            <person name="Jeong J.-H."/>
            <person name="Song I."/>
            <person name="Kim S."/>
            <person name="Choi T."/>
            <person name="Kim D."/>
            <person name="Ryu S."/>
            <person name="Kim W."/>
        </authorList>
    </citation>
    <scope>NUCLEOTIDE SEQUENCE [LARGE SCALE GENOMIC DNA]</scope>
    <source>
        <tissue evidence="1">Muscle</tissue>
    </source>
</reference>
<proteinExistence type="predicted"/>
<dbReference type="Proteomes" id="UP000324222">
    <property type="component" value="Unassembled WGS sequence"/>
</dbReference>
<sequence>MKAKGYKGKSKNLFRKLKYKSSEKAGGSVPLEKILCSRLEGVSHEKEAKEKADFYKYLKYSPHFSRLTLSL</sequence>
<dbReference type="AlphaFoldDB" id="A0A5B7E491"/>
<evidence type="ECO:0000313" key="1">
    <source>
        <dbReference type="EMBL" id="MPC28862.1"/>
    </source>
</evidence>
<name>A0A5B7E491_PORTR</name>
<evidence type="ECO:0000313" key="2">
    <source>
        <dbReference type="Proteomes" id="UP000324222"/>
    </source>
</evidence>
<organism evidence="1 2">
    <name type="scientific">Portunus trituberculatus</name>
    <name type="common">Swimming crab</name>
    <name type="synonym">Neptunus trituberculatus</name>
    <dbReference type="NCBI Taxonomy" id="210409"/>
    <lineage>
        <taxon>Eukaryota</taxon>
        <taxon>Metazoa</taxon>
        <taxon>Ecdysozoa</taxon>
        <taxon>Arthropoda</taxon>
        <taxon>Crustacea</taxon>
        <taxon>Multicrustacea</taxon>
        <taxon>Malacostraca</taxon>
        <taxon>Eumalacostraca</taxon>
        <taxon>Eucarida</taxon>
        <taxon>Decapoda</taxon>
        <taxon>Pleocyemata</taxon>
        <taxon>Brachyura</taxon>
        <taxon>Eubrachyura</taxon>
        <taxon>Portunoidea</taxon>
        <taxon>Portunidae</taxon>
        <taxon>Portuninae</taxon>
        <taxon>Portunus</taxon>
    </lineage>
</organism>
<comment type="caution">
    <text evidence="1">The sequence shown here is derived from an EMBL/GenBank/DDBJ whole genome shotgun (WGS) entry which is preliminary data.</text>
</comment>
<protein>
    <submittedName>
        <fullName evidence="1">Uncharacterized protein</fullName>
    </submittedName>
</protein>
<keyword evidence="2" id="KW-1185">Reference proteome</keyword>